<evidence type="ECO:0000256" key="1">
    <source>
        <dbReference type="ARBA" id="ARBA00007131"/>
    </source>
</evidence>
<feature type="domain" description="Transketolase-like pyrimidine-binding" evidence="17">
    <location>
        <begin position="401"/>
        <end position="581"/>
    </location>
</feature>
<dbReference type="GO" id="GO:0000287">
    <property type="term" value="F:magnesium ion binding"/>
    <property type="evidence" value="ECO:0007669"/>
    <property type="project" value="UniProtKB-ARBA"/>
</dbReference>
<sequence>MAPTEAPNGPNGPTDAGGGRDARGRDPRLAPPLADAAGWGPLDVRAVDTVRALAADAVQKAGHGHPGTAMSLAPLAYLLFQQVMRHDPADDRWLGRDRFVLSCGHSSLTLYIQLYLSGYGMELDDLKALRTWGSITPGHPEYRHTRGVEITTGPLGQGLASAVGMAMAARRERGLLDPDAPAGTSPFDHHVYVVASDGDLMEGVTSEASSLAGHQELGNLVVFYDSNHISIEDDTDISFSEDVAARYAAYDWHVQTVDFTRTGDYVEDVDALLAAVEAAKSEHGRPSLIVLRTIIGWPAPTKQNTGKAHGSALGDDEVAATKKLLGFDPDADFSVEDDVLEHARAVVERGAAAHRAWEPRYQVWRAAHPERAALLDRLLERKLPEGWADSLPVFDAGPKGIATRKASGDVLTALAPVLPELWGGSADLAGSNNTTMEGEPSFVPERRQTGEFPGDPYGRTLHFGIREHAMGAILNGIALQSLTRPYGGTFLIFSDYMRPAVRLAALMKLPVTYVWTHDSIGLGEDGPTHQPVEQLAALRAIPGLDVVRPADANETSVCWRTVLEHHDRPAGLALTRQPLPVLKRGGSDGAYASAEGAVRGGYVLADSRGETPDVILVATGSEVHIALEARELLAAEGSDARVVSMPCREWFAEQPYAYQDEVLPPAVRARVSVEAAVAQGWRDVVGDAGRMVSLEHFGASAAYERLYEEFGITARAVAEAARDSIRAAAGPVRPGGERPGAAPAEGGTGDVG</sequence>
<dbReference type="InterPro" id="IPR033247">
    <property type="entry name" value="Transketolase_fam"/>
</dbReference>
<dbReference type="SUPFAM" id="SSF52518">
    <property type="entry name" value="Thiamin diphosphate-binding fold (THDP-binding)"/>
    <property type="match status" value="2"/>
</dbReference>
<proteinExistence type="inferred from homology"/>
<dbReference type="GO" id="GO:0005829">
    <property type="term" value="C:cytosol"/>
    <property type="evidence" value="ECO:0007669"/>
    <property type="project" value="TreeGrafter"/>
</dbReference>
<feature type="binding site" evidence="13">
    <location>
        <position position="105"/>
    </location>
    <ligand>
        <name>thiamine diphosphate</name>
        <dbReference type="ChEBI" id="CHEBI:58937"/>
    </ligand>
</feature>
<dbReference type="InterPro" id="IPR055152">
    <property type="entry name" value="Transketolase-like_C_2"/>
</dbReference>
<keyword evidence="5" id="KW-0808">Transferase</keyword>
<feature type="active site" description="Proton donor" evidence="11">
    <location>
        <position position="467"/>
    </location>
</feature>
<evidence type="ECO:0000256" key="16">
    <source>
        <dbReference type="SAM" id="MobiDB-lite"/>
    </source>
</evidence>
<evidence type="ECO:0000256" key="7">
    <source>
        <dbReference type="ARBA" id="ARBA00022842"/>
    </source>
</evidence>
<dbReference type="InterPro" id="IPR005478">
    <property type="entry name" value="Transketolase_bac-like"/>
</dbReference>
<evidence type="ECO:0000256" key="5">
    <source>
        <dbReference type="ARBA" id="ARBA00022679"/>
    </source>
</evidence>
<organism evidence="18">
    <name type="scientific">Streptomyces sp. CMC78</name>
    <dbReference type="NCBI Taxonomy" id="3231512"/>
    <lineage>
        <taxon>Bacteria</taxon>
        <taxon>Bacillati</taxon>
        <taxon>Actinomycetota</taxon>
        <taxon>Actinomycetes</taxon>
        <taxon>Kitasatosporales</taxon>
        <taxon>Streptomycetaceae</taxon>
        <taxon>Streptomyces</taxon>
    </lineage>
</organism>
<feature type="binding site" evidence="13">
    <location>
        <position position="198"/>
    </location>
    <ligand>
        <name>thiamine diphosphate</name>
        <dbReference type="ChEBI" id="CHEBI:58937"/>
    </ligand>
</feature>
<gene>
    <name evidence="18" type="primary">tkt_1</name>
    <name evidence="18" type="ORF">SCMC78_50880</name>
</gene>
<comment type="cofactor">
    <cofactor evidence="14">
        <name>Mg(2+)</name>
        <dbReference type="ChEBI" id="CHEBI:18420"/>
    </cofactor>
    <text evidence="14">Binds 1 Mg(2+) ion per subunit. Can also utilize other divalent metal cations, such as Ca(2+), Mn(2+) and Co(2+).</text>
</comment>
<dbReference type="CDD" id="cd02012">
    <property type="entry name" value="TPP_TK"/>
    <property type="match status" value="1"/>
</dbReference>
<feature type="binding site" evidence="12">
    <location>
        <position position="529"/>
    </location>
    <ligand>
        <name>substrate</name>
    </ligand>
</feature>
<evidence type="ECO:0000256" key="3">
    <source>
        <dbReference type="ARBA" id="ARBA00013152"/>
    </source>
</evidence>
<dbReference type="Pfam" id="PF22613">
    <property type="entry name" value="Transketolase_C_1"/>
    <property type="match status" value="1"/>
</dbReference>
<dbReference type="SUPFAM" id="SSF52922">
    <property type="entry name" value="TK C-terminal domain-like"/>
    <property type="match status" value="1"/>
</dbReference>
<keyword evidence="7 14" id="KW-0460">Magnesium</keyword>
<feature type="binding site" evidence="12">
    <location>
        <position position="404"/>
    </location>
    <ligand>
        <name>substrate</name>
    </ligand>
</feature>
<evidence type="ECO:0000256" key="8">
    <source>
        <dbReference type="ARBA" id="ARBA00023052"/>
    </source>
</evidence>
<accession>A0AB33KJA3</accession>
<evidence type="ECO:0000256" key="13">
    <source>
        <dbReference type="PIRSR" id="PIRSR605478-3"/>
    </source>
</evidence>
<keyword evidence="6 14" id="KW-0479">Metal-binding</keyword>
<dbReference type="PANTHER" id="PTHR43522:SF2">
    <property type="entry name" value="TRANSKETOLASE 1-RELATED"/>
    <property type="match status" value="1"/>
</dbReference>
<evidence type="ECO:0000256" key="6">
    <source>
        <dbReference type="ARBA" id="ARBA00022723"/>
    </source>
</evidence>
<evidence type="ECO:0000256" key="14">
    <source>
        <dbReference type="PIRSR" id="PIRSR605478-4"/>
    </source>
</evidence>
<dbReference type="Gene3D" id="3.40.50.920">
    <property type="match status" value="1"/>
</dbReference>
<feature type="site" description="Important for catalytic activity" evidence="15">
    <location>
        <position position="309"/>
    </location>
</feature>
<dbReference type="GO" id="GO:0006098">
    <property type="term" value="P:pentose-phosphate shunt"/>
    <property type="evidence" value="ECO:0007669"/>
    <property type="project" value="TreeGrafter"/>
</dbReference>
<dbReference type="GO" id="GO:0004802">
    <property type="term" value="F:transketolase activity"/>
    <property type="evidence" value="ECO:0007669"/>
    <property type="project" value="UniProtKB-UniRule"/>
</dbReference>
<comment type="cofactor">
    <cofactor evidence="13">
        <name>thiamine diphosphate</name>
        <dbReference type="ChEBI" id="CHEBI:58937"/>
    </cofactor>
    <text evidence="13">Binds 1 thiamine pyrophosphate per subunit. During the reaction, the substrate forms a covalent intermediate with the cofactor.</text>
</comment>
<name>A0AB33KJA3_9ACTN</name>
<dbReference type="Pfam" id="PF02779">
    <property type="entry name" value="Transket_pyr"/>
    <property type="match status" value="1"/>
</dbReference>
<comment type="subunit">
    <text evidence="2">Homodimer.</text>
</comment>
<feature type="binding site" evidence="12">
    <location>
        <position position="309"/>
    </location>
    <ligand>
        <name>substrate</name>
    </ligand>
</feature>
<evidence type="ECO:0000256" key="9">
    <source>
        <dbReference type="ARBA" id="ARBA00049473"/>
    </source>
</evidence>
<feature type="region of interest" description="Disordered" evidence="16">
    <location>
        <begin position="1"/>
        <end position="34"/>
    </location>
</feature>
<feature type="site" description="Important for catalytic activity" evidence="15">
    <location>
        <position position="65"/>
    </location>
</feature>
<dbReference type="KEGG" id="stcm:SCMC78_50880"/>
<feature type="binding site" evidence="12">
    <location>
        <position position="525"/>
    </location>
    <ligand>
        <name>substrate</name>
    </ligand>
</feature>
<feature type="binding site" evidence="13">
    <location>
        <position position="227"/>
    </location>
    <ligand>
        <name>thiamine diphosphate</name>
        <dbReference type="ChEBI" id="CHEBI:58937"/>
    </ligand>
</feature>
<dbReference type="FunFam" id="3.40.50.970:FF:000004">
    <property type="entry name" value="Transketolase"/>
    <property type="match status" value="1"/>
</dbReference>
<evidence type="ECO:0000313" key="18">
    <source>
        <dbReference type="EMBL" id="BFP55281.1"/>
    </source>
</evidence>
<dbReference type="InterPro" id="IPR020826">
    <property type="entry name" value="Transketolase_BS"/>
</dbReference>
<dbReference type="EC" id="2.2.1.1" evidence="3 10"/>
<dbReference type="PANTHER" id="PTHR43522">
    <property type="entry name" value="TRANSKETOLASE"/>
    <property type="match status" value="1"/>
</dbReference>
<keyword evidence="8 13" id="KW-0786">Thiamine pyrophosphate</keyword>
<dbReference type="FunFam" id="3.40.50.920:FF:000003">
    <property type="entry name" value="Transketolase"/>
    <property type="match status" value="1"/>
</dbReference>
<dbReference type="InterPro" id="IPR009014">
    <property type="entry name" value="Transketo_C/PFOR_II"/>
</dbReference>
<dbReference type="SMART" id="SM00861">
    <property type="entry name" value="Transket_pyr"/>
    <property type="match status" value="1"/>
</dbReference>
<dbReference type="RefSeq" id="WP_408054305.1">
    <property type="nucleotide sequence ID" value="NZ_AP035884.1"/>
</dbReference>
<dbReference type="InterPro" id="IPR005475">
    <property type="entry name" value="Transketolase-like_Pyr-bd"/>
</dbReference>
<dbReference type="Pfam" id="PF00456">
    <property type="entry name" value="Transketolase_N"/>
    <property type="match status" value="1"/>
</dbReference>
<evidence type="ECO:0000256" key="12">
    <source>
        <dbReference type="PIRSR" id="PIRSR605478-2"/>
    </source>
</evidence>
<reference evidence="18" key="1">
    <citation type="submission" date="2024-07" db="EMBL/GenBank/DDBJ databases">
        <title>Complete genome sequences of cellulolytic bacteria, Kitasatospora sp. CMC57 and Streptomyces sp. CMC78, isolated from Japanese agricultural soil.</title>
        <authorList>
            <person name="Hashimoto T."/>
            <person name="Ito M."/>
            <person name="Iwamoto M."/>
            <person name="Fukahori D."/>
            <person name="Shoda T."/>
            <person name="Sakoda M."/>
            <person name="Morohoshi T."/>
            <person name="Mitsuboshi M."/>
            <person name="Nishizawa T."/>
        </authorList>
    </citation>
    <scope>NUCLEOTIDE SEQUENCE</scope>
    <source>
        <strain evidence="18">CMC78</strain>
    </source>
</reference>
<evidence type="ECO:0000256" key="2">
    <source>
        <dbReference type="ARBA" id="ARBA00011738"/>
    </source>
</evidence>
<dbReference type="InterPro" id="IPR005474">
    <property type="entry name" value="Transketolase_N"/>
</dbReference>
<feature type="binding site" evidence="14">
    <location>
        <position position="197"/>
    </location>
    <ligand>
        <name>Mg(2+)</name>
        <dbReference type="ChEBI" id="CHEBI:18420"/>
    </ligand>
</feature>
<feature type="binding site" evidence="12">
    <location>
        <position position="576"/>
    </location>
    <ligand>
        <name>substrate</name>
    </ligand>
</feature>
<feature type="compositionally biased region" description="Low complexity" evidence="16">
    <location>
        <begin position="728"/>
        <end position="745"/>
    </location>
</feature>
<feature type="binding site" evidence="12">
    <location>
        <position position="517"/>
    </location>
    <ligand>
        <name>substrate</name>
    </ligand>
</feature>
<feature type="binding site" evidence="14">
    <location>
        <position position="227"/>
    </location>
    <ligand>
        <name>Mg(2+)</name>
        <dbReference type="ChEBI" id="CHEBI:18420"/>
    </ligand>
</feature>
<feature type="binding site" evidence="12">
    <location>
        <position position="431"/>
    </location>
    <ligand>
        <name>substrate</name>
    </ligand>
</feature>
<feature type="binding site" evidence="13">
    <location>
        <position position="493"/>
    </location>
    <ligand>
        <name>thiamine diphosphate</name>
        <dbReference type="ChEBI" id="CHEBI:58937"/>
    </ligand>
</feature>
<feature type="region of interest" description="Disordered" evidence="16">
    <location>
        <begin position="728"/>
        <end position="752"/>
    </location>
</feature>
<feature type="binding site" evidence="13">
    <location>
        <begin position="153"/>
        <end position="155"/>
    </location>
    <ligand>
        <name>thiamine diphosphate</name>
        <dbReference type="ChEBI" id="CHEBI:58937"/>
    </ligand>
</feature>
<dbReference type="NCBIfam" id="TIGR00232">
    <property type="entry name" value="tktlase_bact"/>
    <property type="match status" value="1"/>
</dbReference>
<comment type="similarity">
    <text evidence="1">Belongs to the transketolase family.</text>
</comment>
<feature type="compositionally biased region" description="Basic and acidic residues" evidence="16">
    <location>
        <begin position="18"/>
        <end position="28"/>
    </location>
</feature>
<comment type="catalytic activity">
    <reaction evidence="9">
        <text>D-sedoheptulose 7-phosphate + D-glyceraldehyde 3-phosphate = aldehydo-D-ribose 5-phosphate + D-xylulose 5-phosphate</text>
        <dbReference type="Rhea" id="RHEA:10508"/>
        <dbReference type="ChEBI" id="CHEBI:57483"/>
        <dbReference type="ChEBI" id="CHEBI:57737"/>
        <dbReference type="ChEBI" id="CHEBI:58273"/>
        <dbReference type="ChEBI" id="CHEBI:59776"/>
        <dbReference type="EC" id="2.2.1.1"/>
    </reaction>
</comment>
<feature type="binding site" evidence="12">
    <location>
        <position position="65"/>
    </location>
    <ligand>
        <name>substrate</name>
    </ligand>
</feature>
<dbReference type="InterPro" id="IPR029061">
    <property type="entry name" value="THDP-binding"/>
</dbReference>
<dbReference type="Gene3D" id="3.40.50.970">
    <property type="match status" value="2"/>
</dbReference>
<evidence type="ECO:0000259" key="17">
    <source>
        <dbReference type="SMART" id="SM00861"/>
    </source>
</evidence>
<evidence type="ECO:0000256" key="4">
    <source>
        <dbReference type="ARBA" id="ARBA00016662"/>
    </source>
</evidence>
<dbReference type="AlphaFoldDB" id="A0AB33KJA3"/>
<dbReference type="PROSITE" id="PS00802">
    <property type="entry name" value="TRANSKETOLASE_2"/>
    <property type="match status" value="1"/>
</dbReference>
<evidence type="ECO:0000256" key="10">
    <source>
        <dbReference type="NCBIfam" id="TIGR00232"/>
    </source>
</evidence>
<dbReference type="FunFam" id="3.40.50.970:FF:000003">
    <property type="entry name" value="Transketolase"/>
    <property type="match status" value="1"/>
</dbReference>
<evidence type="ECO:0000256" key="15">
    <source>
        <dbReference type="PIRSR" id="PIRSR605478-5"/>
    </source>
</evidence>
<feature type="binding site" evidence="14">
    <location>
        <position position="229"/>
    </location>
    <ligand>
        <name>Mg(2+)</name>
        <dbReference type="ChEBI" id="CHEBI:18420"/>
    </ligand>
</feature>
<evidence type="ECO:0000256" key="11">
    <source>
        <dbReference type="PIRSR" id="PIRSR605478-1"/>
    </source>
</evidence>
<dbReference type="CDD" id="cd07033">
    <property type="entry name" value="TPP_PYR_DXS_TK_like"/>
    <property type="match status" value="1"/>
</dbReference>
<protein>
    <recommendedName>
        <fullName evidence="4 10">Transketolase</fullName>
        <ecNumber evidence="3 10">2.2.1.1</ecNumber>
    </recommendedName>
</protein>
<dbReference type="EMBL" id="AP035884">
    <property type="protein sequence ID" value="BFP55281.1"/>
    <property type="molecule type" value="Genomic_DNA"/>
</dbReference>
<feature type="binding site" evidence="13">
    <location>
        <position position="309"/>
    </location>
    <ligand>
        <name>thiamine diphosphate</name>
        <dbReference type="ChEBI" id="CHEBI:58937"/>
    </ligand>
</feature>